<dbReference type="STRING" id="51511.ENSCSAVP00000005443"/>
<dbReference type="Proteomes" id="UP000007875">
    <property type="component" value="Unassembled WGS sequence"/>
</dbReference>
<reference evidence="3" key="2">
    <citation type="submission" date="2025-08" db="UniProtKB">
        <authorList>
            <consortium name="Ensembl"/>
        </authorList>
    </citation>
    <scope>IDENTIFICATION</scope>
</reference>
<dbReference type="Gene3D" id="3.40.50.720">
    <property type="entry name" value="NAD(P)-binding Rossmann-like Domain"/>
    <property type="match status" value="1"/>
</dbReference>
<comment type="similarity">
    <text evidence="2">Belongs to the short-chain dehydrogenases/reductases (SDR) family.</text>
</comment>
<dbReference type="GO" id="GO:0016491">
    <property type="term" value="F:oxidoreductase activity"/>
    <property type="evidence" value="ECO:0007669"/>
    <property type="project" value="UniProtKB-KW"/>
</dbReference>
<dbReference type="InterPro" id="IPR036291">
    <property type="entry name" value="NAD(P)-bd_dom_sf"/>
</dbReference>
<dbReference type="SUPFAM" id="SSF51735">
    <property type="entry name" value="NAD(P)-binding Rossmann-fold domains"/>
    <property type="match status" value="1"/>
</dbReference>
<evidence type="ECO:0000313" key="3">
    <source>
        <dbReference type="Ensembl" id="ENSCSAVP00000005443.1"/>
    </source>
</evidence>
<evidence type="ECO:0000256" key="1">
    <source>
        <dbReference type="ARBA" id="ARBA00023002"/>
    </source>
</evidence>
<keyword evidence="1" id="KW-0560">Oxidoreductase</keyword>
<dbReference type="Pfam" id="PF00106">
    <property type="entry name" value="adh_short"/>
    <property type="match status" value="2"/>
</dbReference>
<proteinExistence type="inferred from homology"/>
<evidence type="ECO:0000313" key="4">
    <source>
        <dbReference type="Proteomes" id="UP000007875"/>
    </source>
</evidence>
<organism evidence="3 4">
    <name type="scientific">Ciona savignyi</name>
    <name type="common">Pacific transparent sea squirt</name>
    <dbReference type="NCBI Taxonomy" id="51511"/>
    <lineage>
        <taxon>Eukaryota</taxon>
        <taxon>Metazoa</taxon>
        <taxon>Chordata</taxon>
        <taxon>Tunicata</taxon>
        <taxon>Ascidiacea</taxon>
        <taxon>Phlebobranchia</taxon>
        <taxon>Cionidae</taxon>
        <taxon>Ciona</taxon>
    </lineage>
</organism>
<dbReference type="GeneTree" id="ENSGT00940000162345"/>
<dbReference type="PANTHER" id="PTHR43157:SF31">
    <property type="entry name" value="PHOSPHATIDYLINOSITOL-GLYCAN BIOSYNTHESIS CLASS F PROTEIN"/>
    <property type="match status" value="1"/>
</dbReference>
<protein>
    <submittedName>
        <fullName evidence="3">Uncharacterized protein</fullName>
    </submittedName>
</protein>
<dbReference type="eggNOG" id="KOG1208">
    <property type="taxonomic scope" value="Eukaryota"/>
</dbReference>
<evidence type="ECO:0000256" key="2">
    <source>
        <dbReference type="RuleBase" id="RU000363"/>
    </source>
</evidence>
<dbReference type="OMA" id="FECAYEL"/>
<dbReference type="Ensembl" id="ENSCSAVT00000005515.1">
    <property type="protein sequence ID" value="ENSCSAVP00000005443.1"/>
    <property type="gene ID" value="ENSCSAVG00000003254.1"/>
</dbReference>
<dbReference type="InParanoid" id="H2YJE4"/>
<dbReference type="PRINTS" id="PR00080">
    <property type="entry name" value="SDRFAMILY"/>
</dbReference>
<keyword evidence="4" id="KW-1185">Reference proteome</keyword>
<reference evidence="4" key="1">
    <citation type="submission" date="2003-08" db="EMBL/GenBank/DDBJ databases">
        <authorList>
            <person name="Birren B."/>
            <person name="Nusbaum C."/>
            <person name="Abebe A."/>
            <person name="Abouelleil A."/>
            <person name="Adekoya E."/>
            <person name="Ait-zahra M."/>
            <person name="Allen N."/>
            <person name="Allen T."/>
            <person name="An P."/>
            <person name="Anderson M."/>
            <person name="Anderson S."/>
            <person name="Arachchi H."/>
            <person name="Armbruster J."/>
            <person name="Bachantsang P."/>
            <person name="Baldwin J."/>
            <person name="Barry A."/>
            <person name="Bayul T."/>
            <person name="Blitshsteyn B."/>
            <person name="Bloom T."/>
            <person name="Blye J."/>
            <person name="Boguslavskiy L."/>
            <person name="Borowsky M."/>
            <person name="Boukhgalter B."/>
            <person name="Brunache A."/>
            <person name="Butler J."/>
            <person name="Calixte N."/>
            <person name="Calvo S."/>
            <person name="Camarata J."/>
            <person name="Campo K."/>
            <person name="Chang J."/>
            <person name="Cheshatsang Y."/>
            <person name="Citroen M."/>
            <person name="Collymore A."/>
            <person name="Considine T."/>
            <person name="Cook A."/>
            <person name="Cooke P."/>
            <person name="Corum B."/>
            <person name="Cuomo C."/>
            <person name="David R."/>
            <person name="Dawoe T."/>
            <person name="Degray S."/>
            <person name="Dodge S."/>
            <person name="Dooley K."/>
            <person name="Dorje P."/>
            <person name="Dorjee K."/>
            <person name="Dorris L."/>
            <person name="Duffey N."/>
            <person name="Dupes A."/>
            <person name="Elkins T."/>
            <person name="Engels R."/>
            <person name="Erickson J."/>
            <person name="Farina A."/>
            <person name="Faro S."/>
            <person name="Ferreira P."/>
            <person name="Fischer H."/>
            <person name="Fitzgerald M."/>
            <person name="Foley K."/>
            <person name="Gage D."/>
            <person name="Galagan J."/>
            <person name="Gearin G."/>
            <person name="Gnerre S."/>
            <person name="Gnirke A."/>
            <person name="Goyette A."/>
            <person name="Graham J."/>
            <person name="Grandbois E."/>
            <person name="Gyaltsen K."/>
            <person name="Hafez N."/>
            <person name="Hagopian D."/>
            <person name="Hagos B."/>
            <person name="Hall J."/>
            <person name="Hatcher B."/>
            <person name="Heller A."/>
            <person name="Higgins H."/>
            <person name="Honan T."/>
            <person name="Horn A."/>
            <person name="Houde N."/>
            <person name="Hughes L."/>
            <person name="Hulme W."/>
            <person name="Husby E."/>
            <person name="Iliev I."/>
            <person name="Jaffe D."/>
            <person name="Jones C."/>
            <person name="Kamal M."/>
            <person name="Kamat A."/>
            <person name="Kamvysselis M."/>
            <person name="Karlsson E."/>
            <person name="Kells C."/>
            <person name="Kieu A."/>
            <person name="Kisner P."/>
            <person name="Kodira C."/>
            <person name="Kulbokas E."/>
            <person name="Labutti K."/>
            <person name="Lama D."/>
            <person name="Landers T."/>
            <person name="Leger J."/>
            <person name="Levine S."/>
            <person name="Lewis D."/>
            <person name="Lewis T."/>
            <person name="Lindblad-toh K."/>
            <person name="Liu X."/>
            <person name="Lokyitsang T."/>
            <person name="Lokyitsang Y."/>
            <person name="Lucien O."/>
            <person name="Lui A."/>
            <person name="Ma L.J."/>
            <person name="Mabbitt R."/>
            <person name="Macdonald J."/>
            <person name="Maclean C."/>
            <person name="Major J."/>
            <person name="Manning J."/>
            <person name="Marabella R."/>
            <person name="Maru K."/>
            <person name="Matthews C."/>
            <person name="Mauceli E."/>
            <person name="Mccarthy M."/>
            <person name="Mcdonough S."/>
            <person name="Mcghee T."/>
            <person name="Meldrim J."/>
            <person name="Meneus L."/>
            <person name="Mesirov J."/>
            <person name="Mihalev A."/>
            <person name="Mihova T."/>
            <person name="Mikkelsen T."/>
            <person name="Mlenga V."/>
            <person name="Moru K."/>
            <person name="Mozes J."/>
            <person name="Mulrain L."/>
            <person name="Munson G."/>
            <person name="Naylor J."/>
            <person name="Newes C."/>
            <person name="Nguyen C."/>
            <person name="Nguyen N."/>
            <person name="Nguyen T."/>
            <person name="Nicol R."/>
            <person name="Nielsen C."/>
            <person name="Nizzari M."/>
            <person name="Norbu C."/>
            <person name="Norbu N."/>
            <person name="O'donnell P."/>
            <person name="Okoawo O."/>
            <person name="O'leary S."/>
            <person name="Omotosho B."/>
            <person name="O'neill K."/>
            <person name="Osman S."/>
            <person name="Parker S."/>
            <person name="Perrin D."/>
            <person name="Phunkhang P."/>
            <person name="Piqani B."/>
            <person name="Purcell S."/>
            <person name="Rachupka T."/>
            <person name="Ramasamy U."/>
            <person name="Rameau R."/>
            <person name="Ray V."/>
            <person name="Raymond C."/>
            <person name="Retta R."/>
            <person name="Richardson S."/>
            <person name="Rise C."/>
            <person name="Rodriguez J."/>
            <person name="Rogers J."/>
            <person name="Rogov P."/>
            <person name="Rutman M."/>
            <person name="Schupbach R."/>
            <person name="Seaman C."/>
            <person name="Settipalli S."/>
            <person name="Sharpe T."/>
            <person name="Sheridan J."/>
            <person name="Sherpa N."/>
            <person name="Shi J."/>
            <person name="Smirnov S."/>
            <person name="Smith C."/>
            <person name="Sougnez C."/>
            <person name="Spencer B."/>
            <person name="Stalker J."/>
            <person name="Stange-thomann N."/>
            <person name="Stavropoulos S."/>
            <person name="Stetson K."/>
            <person name="Stone C."/>
            <person name="Stone S."/>
            <person name="Stubbs M."/>
            <person name="Talamas J."/>
            <person name="Tchuinga P."/>
            <person name="Tenzing P."/>
            <person name="Tesfaye S."/>
            <person name="Theodore J."/>
            <person name="Thoulutsang Y."/>
            <person name="Topham K."/>
            <person name="Towey S."/>
            <person name="Tsamla T."/>
            <person name="Tsomo N."/>
            <person name="Vallee D."/>
            <person name="Vassiliev H."/>
            <person name="Venkataraman V."/>
            <person name="Vinson J."/>
            <person name="Vo A."/>
            <person name="Wade C."/>
            <person name="Wang S."/>
            <person name="Wangchuk T."/>
            <person name="Wangdi T."/>
            <person name="Whittaker C."/>
            <person name="Wilkinson J."/>
            <person name="Wu Y."/>
            <person name="Wyman D."/>
            <person name="Yadav S."/>
            <person name="Yang S."/>
            <person name="Yang X."/>
            <person name="Yeager S."/>
            <person name="Yee E."/>
            <person name="Young G."/>
            <person name="Zainoun J."/>
            <person name="Zembeck L."/>
            <person name="Zimmer A."/>
            <person name="Zody M."/>
            <person name="Lander E."/>
        </authorList>
    </citation>
    <scope>NUCLEOTIDE SEQUENCE [LARGE SCALE GENOMIC DNA]</scope>
</reference>
<name>H2YJE4_CIOSA</name>
<reference evidence="3" key="3">
    <citation type="submission" date="2025-09" db="UniProtKB">
        <authorList>
            <consortium name="Ensembl"/>
        </authorList>
    </citation>
    <scope>IDENTIFICATION</scope>
</reference>
<dbReference type="PRINTS" id="PR00081">
    <property type="entry name" value="GDHRDH"/>
</dbReference>
<accession>H2YJE4</accession>
<dbReference type="HOGENOM" id="CLU_010194_44_5_1"/>
<dbReference type="InterPro" id="IPR002347">
    <property type="entry name" value="SDR_fam"/>
</dbReference>
<dbReference type="AlphaFoldDB" id="H2YJE4"/>
<sequence length="307" mass="34239">MAPKTARGSWVRSDVKMTGKTAIITGSNTGIGLETAIDLVRRGARVIMACRNTEKAEAAKNQIVEETGGNGDNVIIKKLELASFDSIRSFAKDMIDNEPKIDILLNNAGVMMVPKGKTKDGFETHYGVNHLGHFLLTNLLLDRIKASAPSRIVNVSSEAHRMRNPKLDFNDMNFDNNYDDSSAYSRSKLMNILFTRELSKKLEGTNVTANCLHPGVVKTDLWQHAYDSERSKWRSVFRFAMAPYMFFFGKDVVHGAQTNIYCCIAPEIENVSGKYFDNCAVANESNLAKKDEDAKRLWDLSEKATGL</sequence>
<dbReference type="PANTHER" id="PTHR43157">
    <property type="entry name" value="PHOSPHATIDYLINOSITOL-GLYCAN BIOSYNTHESIS CLASS F PROTEIN-RELATED"/>
    <property type="match status" value="1"/>
</dbReference>